<evidence type="ECO:0000256" key="1">
    <source>
        <dbReference type="ARBA" id="ARBA00022980"/>
    </source>
</evidence>
<proteinExistence type="predicted"/>
<organism evidence="3 4">
    <name type="scientific">Alicyclobacillus dauci</name>
    <dbReference type="NCBI Taxonomy" id="1475485"/>
    <lineage>
        <taxon>Bacteria</taxon>
        <taxon>Bacillati</taxon>
        <taxon>Bacillota</taxon>
        <taxon>Bacilli</taxon>
        <taxon>Bacillales</taxon>
        <taxon>Alicyclobacillaceae</taxon>
        <taxon>Alicyclobacillus</taxon>
    </lineage>
</organism>
<accession>A0ABY6Z3J3</accession>
<evidence type="ECO:0000313" key="4">
    <source>
        <dbReference type="Proteomes" id="UP001164803"/>
    </source>
</evidence>
<dbReference type="Proteomes" id="UP001164803">
    <property type="component" value="Chromosome"/>
</dbReference>
<sequence>MSVPRDLPPVGSVVEVIQGRDAGLVAVVVGHADERFLFIADGSMRRSDKPKKKNISHVRKMAYVAQDVAEKIKLDGRVNNAQLRYAIRKFVEERLVVAQESAEGGAVSG</sequence>
<dbReference type="SUPFAM" id="SSF50104">
    <property type="entry name" value="Translation proteins SH3-like domain"/>
    <property type="match status" value="1"/>
</dbReference>
<dbReference type="CDD" id="cd06088">
    <property type="entry name" value="KOW_RPL14"/>
    <property type="match status" value="1"/>
</dbReference>
<keyword evidence="4" id="KW-1185">Reference proteome</keyword>
<dbReference type="EMBL" id="CP104064">
    <property type="protein sequence ID" value="WAH37412.1"/>
    <property type="molecule type" value="Genomic_DNA"/>
</dbReference>
<evidence type="ECO:0000313" key="3">
    <source>
        <dbReference type="EMBL" id="WAH37412.1"/>
    </source>
</evidence>
<keyword evidence="2" id="KW-0687">Ribonucleoprotein</keyword>
<keyword evidence="1" id="KW-0689">Ribosomal protein</keyword>
<reference evidence="3" key="1">
    <citation type="submission" date="2022-08" db="EMBL/GenBank/DDBJ databases">
        <title>Alicyclobacillus dauci DSM2870, complete genome.</title>
        <authorList>
            <person name="Wang Q."/>
            <person name="Cai R."/>
            <person name="Wang Z."/>
        </authorList>
    </citation>
    <scope>NUCLEOTIDE SEQUENCE</scope>
    <source>
        <strain evidence="3">DSM 28700</strain>
    </source>
</reference>
<dbReference type="InterPro" id="IPR008991">
    <property type="entry name" value="Translation_prot_SH3-like_sf"/>
</dbReference>
<protein>
    <submittedName>
        <fullName evidence="3">KOW domain-containing RNA-binding protein</fullName>
    </submittedName>
</protein>
<dbReference type="InterPro" id="IPR041985">
    <property type="entry name" value="Ribosomal_eL14_KOW"/>
</dbReference>
<dbReference type="RefSeq" id="WP_268044903.1">
    <property type="nucleotide sequence ID" value="NZ_CP104064.1"/>
</dbReference>
<gene>
    <name evidence="3" type="ORF">NZD86_02405</name>
</gene>
<name>A0ABY6Z3J3_9BACL</name>
<evidence type="ECO:0000256" key="2">
    <source>
        <dbReference type="ARBA" id="ARBA00023274"/>
    </source>
</evidence>